<name>A0A7S0S0R6_9CHLO</name>
<organism evidence="4">
    <name type="scientific">Chlamydomonas leiostraca</name>
    <dbReference type="NCBI Taxonomy" id="1034604"/>
    <lineage>
        <taxon>Eukaryota</taxon>
        <taxon>Viridiplantae</taxon>
        <taxon>Chlorophyta</taxon>
        <taxon>core chlorophytes</taxon>
        <taxon>Chlorophyceae</taxon>
        <taxon>CS clade</taxon>
        <taxon>Chlamydomonadales</taxon>
        <taxon>Chlamydomonadaceae</taxon>
        <taxon>Chlamydomonas</taxon>
    </lineage>
</organism>
<dbReference type="PANTHER" id="PTHR43540:SF1">
    <property type="entry name" value="ISOCHORISMATASE HYDROLASE"/>
    <property type="match status" value="1"/>
</dbReference>
<dbReference type="InterPro" id="IPR050272">
    <property type="entry name" value="Isochorismatase-like_hydrls"/>
</dbReference>
<dbReference type="PANTHER" id="PTHR43540">
    <property type="entry name" value="PEROXYUREIDOACRYLATE/UREIDOACRYLATE AMIDOHYDROLASE-RELATED"/>
    <property type="match status" value="1"/>
</dbReference>
<accession>A0A7S0S0R6</accession>
<evidence type="ECO:0000256" key="1">
    <source>
        <dbReference type="ARBA" id="ARBA00006336"/>
    </source>
</evidence>
<keyword evidence="2" id="KW-0378">Hydrolase</keyword>
<dbReference type="Pfam" id="PF00857">
    <property type="entry name" value="Isochorismatase"/>
    <property type="match status" value="1"/>
</dbReference>
<evidence type="ECO:0000313" key="4">
    <source>
        <dbReference type="EMBL" id="CAD8692769.1"/>
    </source>
</evidence>
<gene>
    <name evidence="4" type="ORF">CLEI1391_LOCUS16952</name>
</gene>
<evidence type="ECO:0000256" key="2">
    <source>
        <dbReference type="ARBA" id="ARBA00022801"/>
    </source>
</evidence>
<evidence type="ECO:0000259" key="3">
    <source>
        <dbReference type="Pfam" id="PF00857"/>
    </source>
</evidence>
<dbReference type="SUPFAM" id="SSF52499">
    <property type="entry name" value="Isochorismatase-like hydrolases"/>
    <property type="match status" value="1"/>
</dbReference>
<dbReference type="InterPro" id="IPR036380">
    <property type="entry name" value="Isochorismatase-like_sf"/>
</dbReference>
<proteinExistence type="inferred from homology"/>
<protein>
    <recommendedName>
        <fullName evidence="3">Isochorismatase-like domain-containing protein</fullName>
    </recommendedName>
</protein>
<dbReference type="AlphaFoldDB" id="A0A7S0S0R6"/>
<reference evidence="4" key="1">
    <citation type="submission" date="2021-01" db="EMBL/GenBank/DDBJ databases">
        <authorList>
            <person name="Corre E."/>
            <person name="Pelletier E."/>
            <person name="Niang G."/>
            <person name="Scheremetjew M."/>
            <person name="Finn R."/>
            <person name="Kale V."/>
            <person name="Holt S."/>
            <person name="Cochrane G."/>
            <person name="Meng A."/>
            <person name="Brown T."/>
            <person name="Cohen L."/>
        </authorList>
    </citation>
    <scope>NUCLEOTIDE SEQUENCE</scope>
    <source>
        <strain evidence="4">SAG 11-49</strain>
    </source>
</reference>
<sequence length="240" mass="26315">MTSYYNPTPHLREVPCVPSSTAILFIDTQNFNCHRAGAIYRHYSSEELEGPDFQYFFRRVADITPNWVRLQSACRASGVEVMYTVIQSLTSDGRDRSLDYRISGFHVAPGSWDAKVVEALRPGADEVVLPKTSSSVFNSTNIDFILRCMGKRHLILCGCVTDQCVAHAVMDACDLGYYVTLVPDACATYSQERHDAAVRAIGGYCRKRSTEELSVELGGNTGIAGGASAGGEAARVRSRL</sequence>
<dbReference type="InterPro" id="IPR000868">
    <property type="entry name" value="Isochorismatase-like_dom"/>
</dbReference>
<comment type="similarity">
    <text evidence="1">Belongs to the isochorismatase family.</text>
</comment>
<feature type="domain" description="Isochorismatase-like" evidence="3">
    <location>
        <begin position="21"/>
        <end position="201"/>
    </location>
</feature>
<dbReference type="EMBL" id="HBFB01030354">
    <property type="protein sequence ID" value="CAD8692769.1"/>
    <property type="molecule type" value="Transcribed_RNA"/>
</dbReference>
<dbReference type="Gene3D" id="3.40.50.850">
    <property type="entry name" value="Isochorismatase-like"/>
    <property type="match status" value="1"/>
</dbReference>
<dbReference type="GO" id="GO:0016787">
    <property type="term" value="F:hydrolase activity"/>
    <property type="evidence" value="ECO:0007669"/>
    <property type="project" value="UniProtKB-KW"/>
</dbReference>
<dbReference type="CDD" id="cd00431">
    <property type="entry name" value="cysteine_hydrolases"/>
    <property type="match status" value="1"/>
</dbReference>